<keyword evidence="2" id="KW-1133">Transmembrane helix</keyword>
<name>A0A3P4B2H0_9BURK</name>
<dbReference type="EMBL" id="UWPJ01000019">
    <property type="protein sequence ID" value="VCU70473.1"/>
    <property type="molecule type" value="Genomic_DNA"/>
</dbReference>
<evidence type="ECO:0000256" key="2">
    <source>
        <dbReference type="SAM" id="Phobius"/>
    </source>
</evidence>
<accession>A0A3P4B2H0</accession>
<feature type="transmembrane region" description="Helical" evidence="2">
    <location>
        <begin position="268"/>
        <end position="290"/>
    </location>
</feature>
<evidence type="ECO:0000313" key="4">
    <source>
        <dbReference type="Proteomes" id="UP000277294"/>
    </source>
</evidence>
<dbReference type="AlphaFoldDB" id="A0A3P4B2H0"/>
<dbReference type="RefSeq" id="WP_124079990.1">
    <property type="nucleotide sequence ID" value="NZ_UWPJ01000019.1"/>
</dbReference>
<keyword evidence="4" id="KW-1185">Reference proteome</keyword>
<feature type="transmembrane region" description="Helical" evidence="2">
    <location>
        <begin position="28"/>
        <end position="55"/>
    </location>
</feature>
<sequence length="301" mass="30679">MESTRTVGNPYPAAPAPYVESPRSGVSWAAIFAGAVVAAAMFLMLLAGGSGLGFVSMSPWRGEGASAMALGIGAIIWMIATHIVSFGLGGYIAGRLRTKWVGIHTDEVFFRDTAHGLLVWALSAVVSAVVLGSAVTSVASGTAKAGATVAAGAGAAAAGAVAGSASPDTMRASSQYFVDTLLRSEQPAPSDRNAARMELGRIMAVSLARGELSQEDRTYAARVVSAQAGIDEATAQQRIDATVARAKQAAEQAEQKAREAADAARKAAAGFALWAFASMLIGAFVASWMATVGGRGRDAVV</sequence>
<feature type="transmembrane region" description="Helical" evidence="2">
    <location>
        <begin position="113"/>
        <end position="135"/>
    </location>
</feature>
<organism evidence="3 4">
    <name type="scientific">Pigmentiphaga humi</name>
    <dbReference type="NCBI Taxonomy" id="2478468"/>
    <lineage>
        <taxon>Bacteria</taxon>
        <taxon>Pseudomonadati</taxon>
        <taxon>Pseudomonadota</taxon>
        <taxon>Betaproteobacteria</taxon>
        <taxon>Burkholderiales</taxon>
        <taxon>Alcaligenaceae</taxon>
        <taxon>Pigmentiphaga</taxon>
    </lineage>
</organism>
<keyword evidence="2" id="KW-0812">Transmembrane</keyword>
<dbReference type="OrthoDB" id="7032238at2"/>
<evidence type="ECO:0000256" key="1">
    <source>
        <dbReference type="SAM" id="Coils"/>
    </source>
</evidence>
<feature type="transmembrane region" description="Helical" evidence="2">
    <location>
        <begin position="67"/>
        <end position="93"/>
    </location>
</feature>
<reference evidence="3 4" key="1">
    <citation type="submission" date="2018-10" db="EMBL/GenBank/DDBJ databases">
        <authorList>
            <person name="Criscuolo A."/>
        </authorList>
    </citation>
    <scope>NUCLEOTIDE SEQUENCE [LARGE SCALE GENOMIC DNA]</scope>
    <source>
        <strain evidence="3">DnA1</strain>
    </source>
</reference>
<evidence type="ECO:0000313" key="3">
    <source>
        <dbReference type="EMBL" id="VCU70473.1"/>
    </source>
</evidence>
<feature type="coiled-coil region" evidence="1">
    <location>
        <begin position="236"/>
        <end position="267"/>
    </location>
</feature>
<evidence type="ECO:0008006" key="5">
    <source>
        <dbReference type="Google" id="ProtNLM"/>
    </source>
</evidence>
<keyword evidence="2" id="KW-0472">Membrane</keyword>
<gene>
    <name evidence="3" type="ORF">PIGHUM_02545</name>
</gene>
<keyword evidence="1" id="KW-0175">Coiled coil</keyword>
<protein>
    <recommendedName>
        <fullName evidence="5">Transmembrane protein</fullName>
    </recommendedName>
</protein>
<proteinExistence type="predicted"/>
<dbReference type="Proteomes" id="UP000277294">
    <property type="component" value="Unassembled WGS sequence"/>
</dbReference>